<feature type="transmembrane region" description="Helical" evidence="1">
    <location>
        <begin position="7"/>
        <end position="26"/>
    </location>
</feature>
<evidence type="ECO:0008006" key="4">
    <source>
        <dbReference type="Google" id="ProtNLM"/>
    </source>
</evidence>
<organism evidence="2 3">
    <name type="scientific">Halobacillus shinanisalinarum</name>
    <dbReference type="NCBI Taxonomy" id="2932258"/>
    <lineage>
        <taxon>Bacteria</taxon>
        <taxon>Bacillati</taxon>
        <taxon>Bacillota</taxon>
        <taxon>Bacilli</taxon>
        <taxon>Bacillales</taxon>
        <taxon>Bacillaceae</taxon>
        <taxon>Halobacillus</taxon>
    </lineage>
</organism>
<keyword evidence="1" id="KW-0812">Transmembrane</keyword>
<protein>
    <recommendedName>
        <fullName evidence="4">DUF3592 domain-containing protein</fullName>
    </recommendedName>
</protein>
<evidence type="ECO:0000313" key="3">
    <source>
        <dbReference type="Proteomes" id="UP000831880"/>
    </source>
</evidence>
<dbReference type="EMBL" id="CP095074">
    <property type="protein sequence ID" value="UOQ91696.1"/>
    <property type="molecule type" value="Genomic_DNA"/>
</dbReference>
<evidence type="ECO:0000256" key="1">
    <source>
        <dbReference type="SAM" id="Phobius"/>
    </source>
</evidence>
<dbReference type="RefSeq" id="WP_244751307.1">
    <property type="nucleotide sequence ID" value="NZ_CP095074.1"/>
</dbReference>
<dbReference type="Proteomes" id="UP000831880">
    <property type="component" value="Chromosome"/>
</dbReference>
<keyword evidence="3" id="KW-1185">Reference proteome</keyword>
<sequence length="150" mass="17121">MEDLKRLYWLILVIAAVETSVIMYIILPFRDIEGAFTCFLGLMGACVIAISGLLGKNYKSKETKYTAIIGVPYLFWSKVPDYTFDEEVNVVKQEEELNKMFKSYSRTLSTKSGAVYYKINGIRNGDAVQFVFNPHNGRYVNDEQYQGGKL</sequence>
<gene>
    <name evidence="2" type="ORF">MUO14_14195</name>
</gene>
<proteinExistence type="predicted"/>
<keyword evidence="1" id="KW-0472">Membrane</keyword>
<keyword evidence="1" id="KW-1133">Transmembrane helix</keyword>
<name>A0ABY4GUR1_9BACI</name>
<evidence type="ECO:0000313" key="2">
    <source>
        <dbReference type="EMBL" id="UOQ91696.1"/>
    </source>
</evidence>
<accession>A0ABY4GUR1</accession>
<reference evidence="2 3" key="1">
    <citation type="submission" date="2022-04" db="EMBL/GenBank/DDBJ databases">
        <title>Halobacillus sp. isolated from saltern.</title>
        <authorList>
            <person name="Won M."/>
            <person name="Lee C.-M."/>
            <person name="Woen H.-Y."/>
            <person name="Kwon S.-W."/>
        </authorList>
    </citation>
    <scope>NUCLEOTIDE SEQUENCE [LARGE SCALE GENOMIC DNA]</scope>
    <source>
        <strain evidence="2 3">SSTM10-2</strain>
    </source>
</reference>
<feature type="transmembrane region" description="Helical" evidence="1">
    <location>
        <begin position="32"/>
        <end position="54"/>
    </location>
</feature>